<gene>
    <name evidence="9" type="ORF">LCOR_10525.1</name>
</gene>
<dbReference type="PRINTS" id="PR00619">
    <property type="entry name" value="GATAZNFINGER"/>
</dbReference>
<dbReference type="PROSITE" id="PS50114">
    <property type="entry name" value="GATA_ZN_FINGER_2"/>
    <property type="match status" value="1"/>
</dbReference>
<dbReference type="VEuPathDB" id="FungiDB:LCOR_10525.1"/>
<evidence type="ECO:0000256" key="5">
    <source>
        <dbReference type="ARBA" id="ARBA00023242"/>
    </source>
</evidence>
<protein>
    <recommendedName>
        <fullName evidence="8">GATA-type domain-containing protein</fullName>
    </recommendedName>
</protein>
<dbReference type="FunFam" id="3.30.50.10:FF:000007">
    <property type="entry name" value="Nitrogen regulatory AreA, N-terminal"/>
    <property type="match status" value="1"/>
</dbReference>
<dbReference type="SUPFAM" id="SSF57716">
    <property type="entry name" value="Glucocorticoid receptor-like (DNA-binding domain)"/>
    <property type="match status" value="1"/>
</dbReference>
<feature type="compositionally biased region" description="Polar residues" evidence="7">
    <location>
        <begin position="199"/>
        <end position="215"/>
    </location>
</feature>
<evidence type="ECO:0000259" key="8">
    <source>
        <dbReference type="PROSITE" id="PS50114"/>
    </source>
</evidence>
<dbReference type="GO" id="GO:0000981">
    <property type="term" value="F:DNA-binding transcription factor activity, RNA polymerase II-specific"/>
    <property type="evidence" value="ECO:0007669"/>
    <property type="project" value="TreeGrafter"/>
</dbReference>
<feature type="region of interest" description="Disordered" evidence="7">
    <location>
        <begin position="336"/>
        <end position="414"/>
    </location>
</feature>
<dbReference type="GO" id="GO:0000122">
    <property type="term" value="P:negative regulation of transcription by RNA polymerase II"/>
    <property type="evidence" value="ECO:0007669"/>
    <property type="project" value="TreeGrafter"/>
</dbReference>
<feature type="compositionally biased region" description="Basic residues" evidence="7">
    <location>
        <begin position="95"/>
        <end position="104"/>
    </location>
</feature>
<feature type="compositionally biased region" description="Basic and acidic residues" evidence="7">
    <location>
        <begin position="170"/>
        <end position="195"/>
    </location>
</feature>
<keyword evidence="4" id="KW-0862">Zinc</keyword>
<evidence type="ECO:0000256" key="4">
    <source>
        <dbReference type="ARBA" id="ARBA00022833"/>
    </source>
</evidence>
<name>A0A068SCK1_9FUNG</name>
<dbReference type="STRING" id="1263082.A0A068SCK1"/>
<dbReference type="InterPro" id="IPR039355">
    <property type="entry name" value="Transcription_factor_GATA"/>
</dbReference>
<keyword evidence="5" id="KW-0539">Nucleus</keyword>
<evidence type="ECO:0000256" key="7">
    <source>
        <dbReference type="SAM" id="MobiDB-lite"/>
    </source>
</evidence>
<dbReference type="InterPro" id="IPR000679">
    <property type="entry name" value="Znf_GATA"/>
</dbReference>
<feature type="compositionally biased region" description="Basic residues" evidence="7">
    <location>
        <begin position="157"/>
        <end position="169"/>
    </location>
</feature>
<comment type="subcellular location">
    <subcellularLocation>
        <location evidence="1">Nucleus</location>
    </subcellularLocation>
</comment>
<dbReference type="Pfam" id="PF00320">
    <property type="entry name" value="GATA"/>
    <property type="match status" value="1"/>
</dbReference>
<feature type="region of interest" description="Disordered" evidence="7">
    <location>
        <begin position="1"/>
        <end position="33"/>
    </location>
</feature>
<reference evidence="9" key="1">
    <citation type="submission" date="2013-08" db="EMBL/GenBank/DDBJ databases">
        <title>Gene expansion shapes genome architecture in the human pathogen Lichtheimia corymbifera: an evolutionary genomics analysis in the ancient terrestrial Mucorales (Mucoromycotina).</title>
        <authorList>
            <person name="Schwartze V.U."/>
            <person name="Winter S."/>
            <person name="Shelest E."/>
            <person name="Marcet-Houben M."/>
            <person name="Horn F."/>
            <person name="Wehner S."/>
            <person name="Hoffmann K."/>
            <person name="Riege K."/>
            <person name="Sammeth M."/>
            <person name="Nowrousian M."/>
            <person name="Valiante V."/>
            <person name="Linde J."/>
            <person name="Jacobsen I.D."/>
            <person name="Marz M."/>
            <person name="Brakhage A.A."/>
            <person name="Gabaldon T."/>
            <person name="Bocker S."/>
            <person name="Voigt K."/>
        </authorList>
    </citation>
    <scope>NUCLEOTIDE SEQUENCE [LARGE SCALE GENOMIC DNA]</scope>
    <source>
        <strain evidence="9">FSU 9682</strain>
    </source>
</reference>
<feature type="compositionally biased region" description="Polar residues" evidence="7">
    <location>
        <begin position="1"/>
        <end position="28"/>
    </location>
</feature>
<keyword evidence="2" id="KW-0479">Metal-binding</keyword>
<dbReference type="AlphaFoldDB" id="A0A068SCK1"/>
<dbReference type="EMBL" id="CBTN010000074">
    <property type="protein sequence ID" value="CDH59720.1"/>
    <property type="molecule type" value="Genomic_DNA"/>
</dbReference>
<proteinExistence type="predicted"/>
<dbReference type="Proteomes" id="UP000027586">
    <property type="component" value="Unassembled WGS sequence"/>
</dbReference>
<evidence type="ECO:0000256" key="1">
    <source>
        <dbReference type="ARBA" id="ARBA00004123"/>
    </source>
</evidence>
<dbReference type="PROSITE" id="PS00344">
    <property type="entry name" value="GATA_ZN_FINGER_1"/>
    <property type="match status" value="1"/>
</dbReference>
<feature type="compositionally biased region" description="Low complexity" evidence="7">
    <location>
        <begin position="216"/>
        <end position="273"/>
    </location>
</feature>
<dbReference type="OrthoDB" id="515401at2759"/>
<evidence type="ECO:0000313" key="9">
    <source>
        <dbReference type="EMBL" id="CDH59720.1"/>
    </source>
</evidence>
<comment type="caution">
    <text evidence="9">The sequence shown here is derived from an EMBL/GenBank/DDBJ whole genome shotgun (WGS) entry which is preliminary data.</text>
</comment>
<keyword evidence="10" id="KW-1185">Reference proteome</keyword>
<evidence type="ECO:0000313" key="10">
    <source>
        <dbReference type="Proteomes" id="UP000027586"/>
    </source>
</evidence>
<dbReference type="GO" id="GO:0045944">
    <property type="term" value="P:positive regulation of transcription by RNA polymerase II"/>
    <property type="evidence" value="ECO:0007669"/>
    <property type="project" value="TreeGrafter"/>
</dbReference>
<evidence type="ECO:0000256" key="3">
    <source>
        <dbReference type="ARBA" id="ARBA00022771"/>
    </source>
</evidence>
<feature type="region of interest" description="Disordered" evidence="7">
    <location>
        <begin position="153"/>
        <end position="287"/>
    </location>
</feature>
<dbReference type="GO" id="GO:0000978">
    <property type="term" value="F:RNA polymerase II cis-regulatory region sequence-specific DNA binding"/>
    <property type="evidence" value="ECO:0007669"/>
    <property type="project" value="TreeGrafter"/>
</dbReference>
<evidence type="ECO:0000256" key="2">
    <source>
        <dbReference type="ARBA" id="ARBA00022723"/>
    </source>
</evidence>
<dbReference type="GO" id="GO:0005634">
    <property type="term" value="C:nucleus"/>
    <property type="evidence" value="ECO:0007669"/>
    <property type="project" value="UniProtKB-SubCell"/>
</dbReference>
<dbReference type="PANTHER" id="PTHR10071">
    <property type="entry name" value="TRANSCRIPTION FACTOR GATA FAMILY MEMBER"/>
    <property type="match status" value="1"/>
</dbReference>
<dbReference type="Gene3D" id="3.30.50.10">
    <property type="entry name" value="Erythroid Transcription Factor GATA-1, subunit A"/>
    <property type="match status" value="1"/>
</dbReference>
<feature type="domain" description="GATA-type" evidence="8">
    <location>
        <begin position="106"/>
        <end position="159"/>
    </location>
</feature>
<dbReference type="CDD" id="cd00202">
    <property type="entry name" value="ZnF_GATA"/>
    <property type="match status" value="1"/>
</dbReference>
<dbReference type="SMART" id="SM00401">
    <property type="entry name" value="ZnF_GATA"/>
    <property type="match status" value="1"/>
</dbReference>
<dbReference type="PANTHER" id="PTHR10071:SF281">
    <property type="entry name" value="BOX A-BINDING FACTOR-RELATED"/>
    <property type="match status" value="1"/>
</dbReference>
<feature type="region of interest" description="Disordered" evidence="7">
    <location>
        <begin position="66"/>
        <end position="108"/>
    </location>
</feature>
<accession>A0A068SCK1</accession>
<organism evidence="9 10">
    <name type="scientific">Lichtheimia corymbifera JMRC:FSU:9682</name>
    <dbReference type="NCBI Taxonomy" id="1263082"/>
    <lineage>
        <taxon>Eukaryota</taxon>
        <taxon>Fungi</taxon>
        <taxon>Fungi incertae sedis</taxon>
        <taxon>Mucoromycota</taxon>
        <taxon>Mucoromycotina</taxon>
        <taxon>Mucoromycetes</taxon>
        <taxon>Mucorales</taxon>
        <taxon>Lichtheimiaceae</taxon>
        <taxon>Lichtheimia</taxon>
    </lineage>
</organism>
<dbReference type="GO" id="GO:0008270">
    <property type="term" value="F:zinc ion binding"/>
    <property type="evidence" value="ECO:0007669"/>
    <property type="project" value="UniProtKB-KW"/>
</dbReference>
<keyword evidence="3 6" id="KW-0863">Zinc-finger</keyword>
<dbReference type="InterPro" id="IPR013088">
    <property type="entry name" value="Znf_NHR/GATA"/>
</dbReference>
<sequence length="414" mass="45015">MVTATHPSTIQSTQPTPLSPVNNNTTSIPKRRRRKSVFRCSQCGSMFRLPLWSRESGKGPVCDACSNGGCSSQEDDIRQRERLTGASPSPDKPAPRMRGRKRRSQHAEDAICANCQTTNTPLWRRDADGNAICNACGLYYKLHMVHRPITMMTTEIKRRKRSSDKKRANKKDGRDTGEAGSMAEDHVEDEQRMVEEQAESSNQRQQTPTATQKLTSSSSSAASHLSSSHPPFPGSPVSSRGSISTSSAGPSSPTLESSFLLPPLSPMGSPRTNHTMHHHSHMSNNVSAATCTTSNSEYSTQYLLEKRHGLQQQVARLSSMLSDTIAMIEDIDTSLATAQPSPSPPTCHRPLPRPEDAAKSLLSLARLPPPSAVLTSPPMRPHHNTTTTTANTSLPRLPPITSVGSSPPPPFEFS</sequence>
<evidence type="ECO:0000256" key="6">
    <source>
        <dbReference type="PROSITE-ProRule" id="PRU00094"/>
    </source>
</evidence>